<keyword evidence="1" id="KW-0812">Transmembrane</keyword>
<keyword evidence="1" id="KW-0472">Membrane</keyword>
<organism evidence="2">
    <name type="scientific">bioreactor metagenome</name>
    <dbReference type="NCBI Taxonomy" id="1076179"/>
    <lineage>
        <taxon>unclassified sequences</taxon>
        <taxon>metagenomes</taxon>
        <taxon>ecological metagenomes</taxon>
    </lineage>
</organism>
<keyword evidence="1" id="KW-1133">Transmembrane helix</keyword>
<comment type="caution">
    <text evidence="2">The sequence shown here is derived from an EMBL/GenBank/DDBJ whole genome shotgun (WGS) entry which is preliminary data.</text>
</comment>
<evidence type="ECO:0000313" key="2">
    <source>
        <dbReference type="EMBL" id="MPM22742.1"/>
    </source>
</evidence>
<sequence>MQMRKRRASAVSHLCNQIAFSDGVSFFYGHTLLFQMTEFGIKIGRMSDDYCVAPVLRLIYFSDRIVWYIHYNFLNNSFSRSINRFAEAIVVLEQCSRTMKYHVLFIGNLKVPCVAVCISMGFASVVALSDFPGTRDRDRNRQHKFAEPIFIVVMSVQIVFRRIGLYHCRLYPPEMTHSEHKHIQHGNDNNIEWQ</sequence>
<dbReference type="AlphaFoldDB" id="A0A644Y2H4"/>
<accession>A0A644Y2H4</accession>
<proteinExistence type="predicted"/>
<evidence type="ECO:0000256" key="1">
    <source>
        <dbReference type="SAM" id="Phobius"/>
    </source>
</evidence>
<feature type="transmembrane region" description="Helical" evidence="1">
    <location>
        <begin position="148"/>
        <end position="165"/>
    </location>
</feature>
<name>A0A644Y2H4_9ZZZZ</name>
<gene>
    <name evidence="2" type="ORF">SDC9_69200</name>
</gene>
<dbReference type="EMBL" id="VSSQ01003875">
    <property type="protein sequence ID" value="MPM22742.1"/>
    <property type="molecule type" value="Genomic_DNA"/>
</dbReference>
<feature type="transmembrane region" description="Helical" evidence="1">
    <location>
        <begin position="103"/>
        <end position="128"/>
    </location>
</feature>
<protein>
    <submittedName>
        <fullName evidence="2">Uncharacterized protein</fullName>
    </submittedName>
</protein>
<reference evidence="2" key="1">
    <citation type="submission" date="2019-08" db="EMBL/GenBank/DDBJ databases">
        <authorList>
            <person name="Kucharzyk K."/>
            <person name="Murdoch R.W."/>
            <person name="Higgins S."/>
            <person name="Loffler F."/>
        </authorList>
    </citation>
    <scope>NUCLEOTIDE SEQUENCE</scope>
</reference>